<dbReference type="EMBL" id="MT708546">
    <property type="protein sequence ID" value="QOE32154.1"/>
    <property type="molecule type" value="Genomic_DNA"/>
</dbReference>
<reference evidence="2 3" key="1">
    <citation type="submission" date="2020-07" db="EMBL/GenBank/DDBJ databases">
        <title>Complete genome sequence of Rhizobium japonicum phage Paso.</title>
        <authorList>
            <person name="McBee D.B."/>
            <person name="Ravindran A."/>
            <person name="Newkirk H."/>
            <person name="Gonzalez C."/>
            <person name="Young R."/>
            <person name="Liu M."/>
        </authorList>
    </citation>
    <scope>NUCLEOTIDE SEQUENCE [LARGE SCALE GENOMIC DNA]</scope>
</reference>
<evidence type="ECO:0000313" key="3">
    <source>
        <dbReference type="Proteomes" id="UP000516513"/>
    </source>
</evidence>
<feature type="compositionally biased region" description="Basic and acidic residues" evidence="1">
    <location>
        <begin position="33"/>
        <end position="49"/>
    </location>
</feature>
<feature type="region of interest" description="Disordered" evidence="1">
    <location>
        <begin position="1"/>
        <end position="58"/>
    </location>
</feature>
<name>A0A7L8G4R4_9CAUD</name>
<feature type="compositionally biased region" description="Polar residues" evidence="1">
    <location>
        <begin position="17"/>
        <end position="28"/>
    </location>
</feature>
<dbReference type="Proteomes" id="UP000516513">
    <property type="component" value="Segment"/>
</dbReference>
<keyword evidence="3" id="KW-1185">Reference proteome</keyword>
<protein>
    <submittedName>
        <fullName evidence="2">Uncharacterized protein</fullName>
    </submittedName>
</protein>
<organism evidence="2 3">
    <name type="scientific">Rhizobium phage Paso</name>
    <dbReference type="NCBI Taxonomy" id="2767574"/>
    <lineage>
        <taxon>Viruses</taxon>
        <taxon>Duplodnaviria</taxon>
        <taxon>Heunggongvirae</taxon>
        <taxon>Uroviricota</taxon>
        <taxon>Caudoviricetes</taxon>
        <taxon>Autographivirales</taxon>
        <taxon>Dunnvirinae</taxon>
        <taxon>Pasovirus</taxon>
        <taxon>Pasovirus paso</taxon>
    </lineage>
</organism>
<accession>A0A7L8G4R4</accession>
<gene>
    <name evidence="2" type="ORF">CPT_Paso_037</name>
</gene>
<evidence type="ECO:0000256" key="1">
    <source>
        <dbReference type="SAM" id="MobiDB-lite"/>
    </source>
</evidence>
<evidence type="ECO:0000313" key="2">
    <source>
        <dbReference type="EMBL" id="QOE32154.1"/>
    </source>
</evidence>
<proteinExistence type="predicted"/>
<sequence length="85" mass="8734">MGSKPKQQKQILPAQAVSAQPVTASANVKSAVKRTDKNRDSGADIRSDIDPGTGGVVDPVTSLPDTGIIALGAKKKRKGIVGLDL</sequence>